<dbReference type="InterPro" id="IPR005226">
    <property type="entry name" value="UPF0014_fam"/>
</dbReference>
<feature type="transmembrane region" description="Helical" evidence="6">
    <location>
        <begin position="91"/>
        <end position="113"/>
    </location>
</feature>
<feature type="transmembrane region" description="Helical" evidence="6">
    <location>
        <begin position="33"/>
        <end position="54"/>
    </location>
</feature>
<dbReference type="Proteomes" id="UP000274578">
    <property type="component" value="Chromosome 1"/>
</dbReference>
<evidence type="ECO:0000256" key="3">
    <source>
        <dbReference type="ARBA" id="ARBA00022692"/>
    </source>
</evidence>
<keyword evidence="3 6" id="KW-0812">Transmembrane</keyword>
<evidence type="ECO:0000256" key="6">
    <source>
        <dbReference type="SAM" id="Phobius"/>
    </source>
</evidence>
<evidence type="ECO:0000256" key="1">
    <source>
        <dbReference type="ARBA" id="ARBA00004141"/>
    </source>
</evidence>
<dbReference type="EMBL" id="LR134384">
    <property type="protein sequence ID" value="VEH16701.1"/>
    <property type="molecule type" value="Genomic_DNA"/>
</dbReference>
<organism evidence="7 8">
    <name type="scientific">Segatella oris</name>
    <dbReference type="NCBI Taxonomy" id="28135"/>
    <lineage>
        <taxon>Bacteria</taxon>
        <taxon>Pseudomonadati</taxon>
        <taxon>Bacteroidota</taxon>
        <taxon>Bacteroidia</taxon>
        <taxon>Bacteroidales</taxon>
        <taxon>Prevotellaceae</taxon>
        <taxon>Segatella</taxon>
    </lineage>
</organism>
<evidence type="ECO:0000313" key="8">
    <source>
        <dbReference type="Proteomes" id="UP000274578"/>
    </source>
</evidence>
<dbReference type="Pfam" id="PF03649">
    <property type="entry name" value="UPF0014"/>
    <property type="match status" value="1"/>
</dbReference>
<evidence type="ECO:0000256" key="2">
    <source>
        <dbReference type="ARBA" id="ARBA00005268"/>
    </source>
</evidence>
<evidence type="ECO:0000256" key="5">
    <source>
        <dbReference type="ARBA" id="ARBA00023136"/>
    </source>
</evidence>
<comment type="similarity">
    <text evidence="2">Belongs to the UPF0014 family.</text>
</comment>
<proteinExistence type="inferred from homology"/>
<dbReference type="RefSeq" id="WP_018921014.1">
    <property type="nucleotide sequence ID" value="NZ_CAUURG010000026.1"/>
</dbReference>
<feature type="transmembrane region" description="Helical" evidence="6">
    <location>
        <begin position="187"/>
        <end position="208"/>
    </location>
</feature>
<evidence type="ECO:0000313" key="7">
    <source>
        <dbReference type="EMBL" id="VEH16701.1"/>
    </source>
</evidence>
<keyword evidence="4 6" id="KW-1133">Transmembrane helix</keyword>
<keyword evidence="5 6" id="KW-0472">Membrane</keyword>
<name>A0A448LA10_9BACT</name>
<protein>
    <submittedName>
        <fullName evidence="7">ABC-type uncharacterized transport system, permease component</fullName>
    </submittedName>
</protein>
<sequence>MNIGFMGICILVILLCVPVYLIYFYKLNLQRKFALALAKVVGYLALTGIMLEFVFRMNNIALNILWVVLLALLTSVVTVNRARLTMKSYFIPAFISTLVVTFGIGVLVVLAAFSTENPFDARYLIPVTGFILGGIMESNCKALETYYAGLRNHNALFYYLLGNGASHNQAVRYFVKRALERSMIPSLGRMAYIIIGVTPMVMWAMLLAGSDVYSAVLMQLLTFAMVLAASPLALLLTLMLAKRYAFDEYGKLKSQEMVNKAEA</sequence>
<comment type="subcellular location">
    <subcellularLocation>
        <location evidence="1">Membrane</location>
        <topology evidence="1">Multi-pass membrane protein</topology>
    </subcellularLocation>
</comment>
<feature type="transmembrane region" description="Helical" evidence="6">
    <location>
        <begin position="60"/>
        <end position="79"/>
    </location>
</feature>
<dbReference type="GO" id="GO:0005886">
    <property type="term" value="C:plasma membrane"/>
    <property type="evidence" value="ECO:0007669"/>
    <property type="project" value="TreeGrafter"/>
</dbReference>
<dbReference type="GeneID" id="85013451"/>
<evidence type="ECO:0000256" key="4">
    <source>
        <dbReference type="ARBA" id="ARBA00022989"/>
    </source>
</evidence>
<dbReference type="PANTHER" id="PTHR30028:SF0">
    <property type="entry name" value="PROTEIN ALUMINUM SENSITIVE 3"/>
    <property type="match status" value="1"/>
</dbReference>
<feature type="transmembrane region" description="Helical" evidence="6">
    <location>
        <begin position="6"/>
        <end position="26"/>
    </location>
</feature>
<dbReference type="PANTHER" id="PTHR30028">
    <property type="entry name" value="UPF0014 INNER MEMBRANE PROTEIN YBBM-RELATED"/>
    <property type="match status" value="1"/>
</dbReference>
<dbReference type="KEGG" id="poc:NCTC13071_02741"/>
<dbReference type="AlphaFoldDB" id="A0A448LA10"/>
<feature type="transmembrane region" description="Helical" evidence="6">
    <location>
        <begin position="220"/>
        <end position="241"/>
    </location>
</feature>
<gene>
    <name evidence="7" type="primary">ybbM</name>
    <name evidence="7" type="ORF">NCTC13071_02741</name>
</gene>
<reference evidence="7 8" key="1">
    <citation type="submission" date="2018-12" db="EMBL/GenBank/DDBJ databases">
        <authorList>
            <consortium name="Pathogen Informatics"/>
        </authorList>
    </citation>
    <scope>NUCLEOTIDE SEQUENCE [LARGE SCALE GENOMIC DNA]</scope>
    <source>
        <strain evidence="7 8">NCTC13071</strain>
    </source>
</reference>
<accession>A0A448LA10</accession>